<dbReference type="AlphaFoldDB" id="A0A382W7T1"/>
<evidence type="ECO:0000313" key="1">
    <source>
        <dbReference type="EMBL" id="SVD54926.1"/>
    </source>
</evidence>
<accession>A0A382W7T1</accession>
<organism evidence="1">
    <name type="scientific">marine metagenome</name>
    <dbReference type="NCBI Taxonomy" id="408172"/>
    <lineage>
        <taxon>unclassified sequences</taxon>
        <taxon>metagenomes</taxon>
        <taxon>ecological metagenomes</taxon>
    </lineage>
</organism>
<gene>
    <name evidence="1" type="ORF">METZ01_LOCUS407780</name>
</gene>
<protein>
    <submittedName>
        <fullName evidence="1">Uncharacterized protein</fullName>
    </submittedName>
</protein>
<sequence length="192" mass="22374">MAENYKSKVGVIGTGHLGKFHIEQYLNVKNGNSKYFIENYNSILKLSDEMIKLEYQETAIQKGNVFRQQISESNNITSHFVSSIASLGLSKMDDYLYNFKAVVSELVKNDASIVIREIILYQYEKYSINIVDTLNHIINEYDENILAKIFYTGEDVKYKVFEEAENELYLRRIEKELSKLSSVYEKFDKLES</sequence>
<dbReference type="EMBL" id="UINC01157759">
    <property type="protein sequence ID" value="SVD54926.1"/>
    <property type="molecule type" value="Genomic_DNA"/>
</dbReference>
<reference evidence="1" key="1">
    <citation type="submission" date="2018-05" db="EMBL/GenBank/DDBJ databases">
        <authorList>
            <person name="Lanie J.A."/>
            <person name="Ng W.-L."/>
            <person name="Kazmierczak K.M."/>
            <person name="Andrzejewski T.M."/>
            <person name="Davidsen T.M."/>
            <person name="Wayne K.J."/>
            <person name="Tettelin H."/>
            <person name="Glass J.I."/>
            <person name="Rusch D."/>
            <person name="Podicherti R."/>
            <person name="Tsui H.-C.T."/>
            <person name="Winkler M.E."/>
        </authorList>
    </citation>
    <scope>NUCLEOTIDE SEQUENCE</scope>
</reference>
<proteinExistence type="predicted"/>
<name>A0A382W7T1_9ZZZZ</name>